<reference evidence="1" key="1">
    <citation type="submission" date="2022-04" db="EMBL/GenBank/DDBJ databases">
        <title>Genome of the entomopathogenic fungus Entomophthora muscae.</title>
        <authorList>
            <person name="Elya C."/>
            <person name="Lovett B.R."/>
            <person name="Lee E."/>
            <person name="Macias A.M."/>
            <person name="Hajek A.E."/>
            <person name="De Bivort B.L."/>
            <person name="Kasson M.T."/>
            <person name="De Fine Licht H.H."/>
            <person name="Stajich J.E."/>
        </authorList>
    </citation>
    <scope>NUCLEOTIDE SEQUENCE</scope>
    <source>
        <strain evidence="1">Berkeley</strain>
    </source>
</reference>
<dbReference type="Proteomes" id="UP001165960">
    <property type="component" value="Unassembled WGS sequence"/>
</dbReference>
<gene>
    <name evidence="1" type="ORF">DSO57_1007379</name>
</gene>
<evidence type="ECO:0000313" key="2">
    <source>
        <dbReference type="Proteomes" id="UP001165960"/>
    </source>
</evidence>
<keyword evidence="2" id="KW-1185">Reference proteome</keyword>
<comment type="caution">
    <text evidence="1">The sequence shown here is derived from an EMBL/GenBank/DDBJ whole genome shotgun (WGS) entry which is preliminary data.</text>
</comment>
<proteinExistence type="predicted"/>
<sequence>MMAKSKHKHQTRSQASKQHKPSSSEEEIIEGPVVPDSWEEQTDTQETNEMETEVTPPTPSKMATNRPTEASFTTNQTATPHAEEIHLPAPTDGLQAPAAAGQEAYQVACTTQKEPTPNFPKPQLKSWREKVFHKSKLKIGVISPSISLPS</sequence>
<evidence type="ECO:0000313" key="1">
    <source>
        <dbReference type="EMBL" id="KAJ9078342.1"/>
    </source>
</evidence>
<accession>A0ACC2TV09</accession>
<protein>
    <submittedName>
        <fullName evidence="1">Uncharacterized protein</fullName>
    </submittedName>
</protein>
<organism evidence="1 2">
    <name type="scientific">Entomophthora muscae</name>
    <dbReference type="NCBI Taxonomy" id="34485"/>
    <lineage>
        <taxon>Eukaryota</taxon>
        <taxon>Fungi</taxon>
        <taxon>Fungi incertae sedis</taxon>
        <taxon>Zoopagomycota</taxon>
        <taxon>Entomophthoromycotina</taxon>
        <taxon>Entomophthoromycetes</taxon>
        <taxon>Entomophthorales</taxon>
        <taxon>Entomophthoraceae</taxon>
        <taxon>Entomophthora</taxon>
    </lineage>
</organism>
<dbReference type="EMBL" id="QTSX02002151">
    <property type="protein sequence ID" value="KAJ9078342.1"/>
    <property type="molecule type" value="Genomic_DNA"/>
</dbReference>
<name>A0ACC2TV09_9FUNG</name>